<evidence type="ECO:0000256" key="8">
    <source>
        <dbReference type="ARBA" id="ARBA00061383"/>
    </source>
</evidence>
<feature type="compositionally biased region" description="Polar residues" evidence="10">
    <location>
        <begin position="145"/>
        <end position="164"/>
    </location>
</feature>
<dbReference type="Pfam" id="PF02845">
    <property type="entry name" value="CUE"/>
    <property type="match status" value="1"/>
</dbReference>
<sequence>MTDEEPSLNIPSLLTLAVVSFFVIRWFFNRDNGPDGSRPGEAQGRMRGRVDPAHVEQISQMFPQLNRRDIMWDLQRNGGSMAATTERILTGRGLEVPPPSFQPQIPVPAASTATTQNPSASTSSAKPQAQDLISRYNLTSKIAEENNTGSSETSPSVDSAWSQSKSERQRLLQKRRDEMILAARRKLQQKDKEATSTPVSSSS</sequence>
<dbReference type="CDD" id="cd14424">
    <property type="entry name" value="CUE_Cue1p_like"/>
    <property type="match status" value="1"/>
</dbReference>
<evidence type="ECO:0000313" key="13">
    <source>
        <dbReference type="EMBL" id="GAD93842.1"/>
    </source>
</evidence>
<feature type="region of interest" description="Disordered" evidence="10">
    <location>
        <begin position="92"/>
        <end position="130"/>
    </location>
</feature>
<dbReference type="Proteomes" id="UP000018001">
    <property type="component" value="Unassembled WGS sequence"/>
</dbReference>
<evidence type="ECO:0000256" key="2">
    <source>
        <dbReference type="ARBA" id="ARBA00022692"/>
    </source>
</evidence>
<evidence type="ECO:0000256" key="7">
    <source>
        <dbReference type="ARBA" id="ARBA00037847"/>
    </source>
</evidence>
<evidence type="ECO:0000256" key="9">
    <source>
        <dbReference type="ARBA" id="ARBA00072899"/>
    </source>
</evidence>
<comment type="subcellular location">
    <subcellularLocation>
        <location evidence="7">Endomembrane system</location>
        <topology evidence="7">Single-pass membrane protein</topology>
    </subcellularLocation>
    <subcellularLocation>
        <location evidence="1">Endoplasmic reticulum membrane</location>
    </subcellularLocation>
</comment>
<keyword evidence="14" id="KW-1185">Reference proteome</keyword>
<evidence type="ECO:0000259" key="12">
    <source>
        <dbReference type="PROSITE" id="PS51140"/>
    </source>
</evidence>
<keyword evidence="2 11" id="KW-0812">Transmembrane</keyword>
<dbReference type="PROSITE" id="PS51140">
    <property type="entry name" value="CUE"/>
    <property type="match status" value="1"/>
</dbReference>
<dbReference type="GO" id="GO:0043130">
    <property type="term" value="F:ubiquitin binding"/>
    <property type="evidence" value="ECO:0007669"/>
    <property type="project" value="InterPro"/>
</dbReference>
<dbReference type="GO" id="GO:0005789">
    <property type="term" value="C:endoplasmic reticulum membrane"/>
    <property type="evidence" value="ECO:0007669"/>
    <property type="project" value="UniProtKB-SubCell"/>
</dbReference>
<dbReference type="InParanoid" id="V5FYZ2"/>
<dbReference type="EMBL" id="BAUL01000068">
    <property type="protein sequence ID" value="GAD93842.1"/>
    <property type="molecule type" value="Genomic_DNA"/>
</dbReference>
<keyword evidence="3" id="KW-0833">Ubl conjugation pathway</keyword>
<keyword evidence="5 11" id="KW-1133">Transmembrane helix</keyword>
<dbReference type="InterPro" id="IPR003892">
    <property type="entry name" value="CUE"/>
</dbReference>
<feature type="region of interest" description="Disordered" evidence="10">
    <location>
        <begin position="145"/>
        <end position="203"/>
    </location>
</feature>
<gene>
    <name evidence="13" type="ORF">PVAR5_2459</name>
</gene>
<dbReference type="AlphaFoldDB" id="V5FYZ2"/>
<feature type="compositionally biased region" description="Polar residues" evidence="10">
    <location>
        <begin position="111"/>
        <end position="127"/>
    </location>
</feature>
<feature type="compositionally biased region" description="Basic and acidic residues" evidence="10">
    <location>
        <begin position="165"/>
        <end position="179"/>
    </location>
</feature>
<dbReference type="HOGENOM" id="CLU_083690_1_0_1"/>
<dbReference type="Gene3D" id="1.10.8.10">
    <property type="entry name" value="DNA helicase RuvA subunit, C-terminal domain"/>
    <property type="match status" value="1"/>
</dbReference>
<dbReference type="eggNOG" id="ENOG502S6YF">
    <property type="taxonomic scope" value="Eukaryota"/>
</dbReference>
<evidence type="ECO:0000256" key="3">
    <source>
        <dbReference type="ARBA" id="ARBA00022786"/>
    </source>
</evidence>
<feature type="domain" description="CUE" evidence="12">
    <location>
        <begin position="50"/>
        <end position="93"/>
    </location>
</feature>
<dbReference type="OrthoDB" id="3824970at2759"/>
<organism evidence="13 14">
    <name type="scientific">Byssochlamys spectabilis (strain No. 5 / NBRC 109023)</name>
    <name type="common">Paecilomyces variotii</name>
    <dbReference type="NCBI Taxonomy" id="1356009"/>
    <lineage>
        <taxon>Eukaryota</taxon>
        <taxon>Fungi</taxon>
        <taxon>Dikarya</taxon>
        <taxon>Ascomycota</taxon>
        <taxon>Pezizomycotina</taxon>
        <taxon>Eurotiomycetes</taxon>
        <taxon>Eurotiomycetidae</taxon>
        <taxon>Eurotiales</taxon>
        <taxon>Thermoascaceae</taxon>
        <taxon>Paecilomyces</taxon>
    </lineage>
</organism>
<evidence type="ECO:0000256" key="4">
    <source>
        <dbReference type="ARBA" id="ARBA00022824"/>
    </source>
</evidence>
<evidence type="ECO:0000256" key="10">
    <source>
        <dbReference type="SAM" id="MobiDB-lite"/>
    </source>
</evidence>
<keyword evidence="4" id="KW-0256">Endoplasmic reticulum</keyword>
<comment type="similarity">
    <text evidence="8">Belongs to the CUE1 family.</text>
</comment>
<protein>
    <recommendedName>
        <fullName evidence="9">Coupling of ubiquitin conjugation to ER degradation protein 1</fullName>
    </recommendedName>
</protein>
<feature type="transmembrane region" description="Helical" evidence="11">
    <location>
        <begin position="6"/>
        <end position="28"/>
    </location>
</feature>
<evidence type="ECO:0000313" key="14">
    <source>
        <dbReference type="Proteomes" id="UP000018001"/>
    </source>
</evidence>
<keyword evidence="6 11" id="KW-0472">Membrane</keyword>
<evidence type="ECO:0000256" key="11">
    <source>
        <dbReference type="SAM" id="Phobius"/>
    </source>
</evidence>
<comment type="caution">
    <text evidence="13">The sequence shown here is derived from an EMBL/GenBank/DDBJ whole genome shotgun (WGS) entry which is preliminary data.</text>
</comment>
<accession>V5FYZ2</accession>
<evidence type="ECO:0000256" key="6">
    <source>
        <dbReference type="ARBA" id="ARBA00023136"/>
    </source>
</evidence>
<reference evidence="14" key="1">
    <citation type="journal article" date="2014" name="Genome Announc.">
        <title>Draft genome sequence of the formaldehyde-resistant fungus Byssochlamys spectabilis No. 5 (anamorph Paecilomyces variotii No. 5) (NBRC109023).</title>
        <authorList>
            <person name="Oka T."/>
            <person name="Ekino K."/>
            <person name="Fukuda K."/>
            <person name="Nomura Y."/>
        </authorList>
    </citation>
    <scope>NUCLEOTIDE SEQUENCE [LARGE SCALE GENOMIC DNA]</scope>
    <source>
        <strain evidence="14">No. 5 / NBRC 109023</strain>
    </source>
</reference>
<evidence type="ECO:0000256" key="5">
    <source>
        <dbReference type="ARBA" id="ARBA00022989"/>
    </source>
</evidence>
<dbReference type="FunFam" id="1.10.8.10:FF:000050">
    <property type="entry name" value="Related to AMFR protein"/>
    <property type="match status" value="1"/>
</dbReference>
<name>V5FYZ2_BYSSN</name>
<evidence type="ECO:0000256" key="1">
    <source>
        <dbReference type="ARBA" id="ARBA00004586"/>
    </source>
</evidence>
<proteinExistence type="inferred from homology"/>